<dbReference type="AlphaFoldDB" id="A0A1Y6CEJ8"/>
<gene>
    <name evidence="1" type="ORF">SAMN05428998_11811</name>
</gene>
<sequence length="71" mass="7832">MGDPMSSDLDIFRSAALLIRDHGEVAAAVAARRADALLDTGDLEGCHLWNRIVEAIDDLTRTQRHAHELTH</sequence>
<proteinExistence type="predicted"/>
<dbReference type="EMBL" id="FWZX01000018">
    <property type="protein sequence ID" value="SMF51241.1"/>
    <property type="molecule type" value="Genomic_DNA"/>
</dbReference>
<keyword evidence="2" id="KW-1185">Reference proteome</keyword>
<evidence type="ECO:0000313" key="2">
    <source>
        <dbReference type="Proteomes" id="UP000192917"/>
    </source>
</evidence>
<organism evidence="1 2">
    <name type="scientific">Tistlia consotensis USBA 355</name>
    <dbReference type="NCBI Taxonomy" id="560819"/>
    <lineage>
        <taxon>Bacteria</taxon>
        <taxon>Pseudomonadati</taxon>
        <taxon>Pseudomonadota</taxon>
        <taxon>Alphaproteobacteria</taxon>
        <taxon>Rhodospirillales</taxon>
        <taxon>Rhodovibrionaceae</taxon>
        <taxon>Tistlia</taxon>
    </lineage>
</organism>
<evidence type="ECO:0000313" key="1">
    <source>
        <dbReference type="EMBL" id="SMF51241.1"/>
    </source>
</evidence>
<accession>A0A1Y6CEJ8</accession>
<dbReference type="RefSeq" id="WP_085124377.1">
    <property type="nucleotide sequence ID" value="NZ_FWZX01000018.1"/>
</dbReference>
<name>A0A1Y6CEJ8_9PROT</name>
<reference evidence="1 2" key="1">
    <citation type="submission" date="2017-04" db="EMBL/GenBank/DDBJ databases">
        <authorList>
            <person name="Afonso C.L."/>
            <person name="Miller P.J."/>
            <person name="Scott M.A."/>
            <person name="Spackman E."/>
            <person name="Goraichik I."/>
            <person name="Dimitrov K.M."/>
            <person name="Suarez D.L."/>
            <person name="Swayne D.E."/>
        </authorList>
    </citation>
    <scope>NUCLEOTIDE SEQUENCE [LARGE SCALE GENOMIC DNA]</scope>
    <source>
        <strain evidence="1 2">USBA 355</strain>
    </source>
</reference>
<protein>
    <submittedName>
        <fullName evidence="1">Uncharacterized protein</fullName>
    </submittedName>
</protein>
<dbReference type="Proteomes" id="UP000192917">
    <property type="component" value="Unassembled WGS sequence"/>
</dbReference>